<dbReference type="Gene3D" id="3.30.700.10">
    <property type="entry name" value="Glycoprotein, Type 4 Pilin"/>
    <property type="match status" value="1"/>
</dbReference>
<dbReference type="GO" id="GO:0016020">
    <property type="term" value="C:membrane"/>
    <property type="evidence" value="ECO:0007669"/>
    <property type="project" value="UniProtKB-SubCell"/>
</dbReference>
<accession>X1RZU4</accession>
<dbReference type="EMBL" id="BARW01008627">
    <property type="protein sequence ID" value="GAI86168.1"/>
    <property type="molecule type" value="Genomic_DNA"/>
</dbReference>
<dbReference type="NCBIfam" id="TIGR02532">
    <property type="entry name" value="IV_pilin_GFxxxE"/>
    <property type="match status" value="1"/>
</dbReference>
<evidence type="ECO:0000256" key="3">
    <source>
        <dbReference type="ARBA" id="ARBA00022692"/>
    </source>
</evidence>
<evidence type="ECO:0000256" key="5">
    <source>
        <dbReference type="ARBA" id="ARBA00023136"/>
    </source>
</evidence>
<gene>
    <name evidence="7" type="ORF">S12H4_17611</name>
</gene>
<comment type="subcellular location">
    <subcellularLocation>
        <location evidence="1">Membrane</location>
        <topology evidence="1">Single-pass membrane protein</topology>
    </subcellularLocation>
</comment>
<dbReference type="GO" id="GO:0015627">
    <property type="term" value="C:type II protein secretion system complex"/>
    <property type="evidence" value="ECO:0007669"/>
    <property type="project" value="InterPro"/>
</dbReference>
<keyword evidence="3 6" id="KW-0812">Transmembrane</keyword>
<dbReference type="InterPro" id="IPR045584">
    <property type="entry name" value="Pilin-like"/>
</dbReference>
<dbReference type="AlphaFoldDB" id="X1RZU4"/>
<keyword evidence="2" id="KW-0488">Methylation</keyword>
<keyword evidence="4 6" id="KW-1133">Transmembrane helix</keyword>
<dbReference type="Pfam" id="PF07963">
    <property type="entry name" value="N_methyl"/>
    <property type="match status" value="1"/>
</dbReference>
<keyword evidence="5 6" id="KW-0472">Membrane</keyword>
<evidence type="ECO:0000256" key="2">
    <source>
        <dbReference type="ARBA" id="ARBA00022481"/>
    </source>
</evidence>
<evidence type="ECO:0000256" key="1">
    <source>
        <dbReference type="ARBA" id="ARBA00004167"/>
    </source>
</evidence>
<dbReference type="PANTHER" id="PTHR30093">
    <property type="entry name" value="GENERAL SECRETION PATHWAY PROTEIN G"/>
    <property type="match status" value="1"/>
</dbReference>
<reference evidence="7" key="1">
    <citation type="journal article" date="2014" name="Front. Microbiol.">
        <title>High frequency of phylogenetically diverse reductive dehalogenase-homologous genes in deep subseafloor sedimentary metagenomes.</title>
        <authorList>
            <person name="Kawai M."/>
            <person name="Futagami T."/>
            <person name="Toyoda A."/>
            <person name="Takaki Y."/>
            <person name="Nishi S."/>
            <person name="Hori S."/>
            <person name="Arai W."/>
            <person name="Tsubouchi T."/>
            <person name="Morono Y."/>
            <person name="Uchiyama I."/>
            <person name="Ito T."/>
            <person name="Fujiyama A."/>
            <person name="Inagaki F."/>
            <person name="Takami H."/>
        </authorList>
    </citation>
    <scope>NUCLEOTIDE SEQUENCE</scope>
    <source>
        <strain evidence="7">Expedition CK06-06</strain>
    </source>
</reference>
<dbReference type="InterPro" id="IPR002416">
    <property type="entry name" value="T2SS_protein-GspH"/>
</dbReference>
<protein>
    <recommendedName>
        <fullName evidence="8">Type II secretion system protein GspG C-terminal domain-containing protein</fullName>
    </recommendedName>
</protein>
<sequence length="132" mass="13998">MKKVIKRFTKKFRRGEKGFTLVELLVVIAIIGVLAAVVVPNVGQFMGRGRTEAIAAELNNIQTATIAMMADGSTGQLTPVTTATDDMSTVKTTDSTPLLLSAYLSGLDDDDKVTLGATYTFTADGEVTQIAP</sequence>
<dbReference type="SUPFAM" id="SSF54523">
    <property type="entry name" value="Pili subunits"/>
    <property type="match status" value="1"/>
</dbReference>
<evidence type="ECO:0000256" key="4">
    <source>
        <dbReference type="ARBA" id="ARBA00022989"/>
    </source>
</evidence>
<dbReference type="PROSITE" id="PS00409">
    <property type="entry name" value="PROKAR_NTER_METHYL"/>
    <property type="match status" value="1"/>
</dbReference>
<evidence type="ECO:0000313" key="7">
    <source>
        <dbReference type="EMBL" id="GAI86168.1"/>
    </source>
</evidence>
<proteinExistence type="predicted"/>
<name>X1RZU4_9ZZZZ</name>
<evidence type="ECO:0008006" key="8">
    <source>
        <dbReference type="Google" id="ProtNLM"/>
    </source>
</evidence>
<feature type="transmembrane region" description="Helical" evidence="6">
    <location>
        <begin position="21"/>
        <end position="39"/>
    </location>
</feature>
<dbReference type="GO" id="GO:0015628">
    <property type="term" value="P:protein secretion by the type II secretion system"/>
    <property type="evidence" value="ECO:0007669"/>
    <property type="project" value="InterPro"/>
</dbReference>
<comment type="caution">
    <text evidence="7">The sequence shown here is derived from an EMBL/GenBank/DDBJ whole genome shotgun (WGS) entry which is preliminary data.</text>
</comment>
<dbReference type="InterPro" id="IPR012902">
    <property type="entry name" value="N_methyl_site"/>
</dbReference>
<organism evidence="7">
    <name type="scientific">marine sediment metagenome</name>
    <dbReference type="NCBI Taxonomy" id="412755"/>
    <lineage>
        <taxon>unclassified sequences</taxon>
        <taxon>metagenomes</taxon>
        <taxon>ecological metagenomes</taxon>
    </lineage>
</organism>
<evidence type="ECO:0000256" key="6">
    <source>
        <dbReference type="SAM" id="Phobius"/>
    </source>
</evidence>
<dbReference type="PRINTS" id="PR00885">
    <property type="entry name" value="BCTERIALGSPH"/>
</dbReference>